<reference evidence="1 2" key="1">
    <citation type="journal article" date="2024" name="Plant Biotechnol. J.">
        <title>Genome and CRISPR/Cas9 system of a widespread forest tree (Populus alba) in the world.</title>
        <authorList>
            <person name="Liu Y.J."/>
            <person name="Jiang P.F."/>
            <person name="Han X.M."/>
            <person name="Li X.Y."/>
            <person name="Wang H.M."/>
            <person name="Wang Y.J."/>
            <person name="Wang X.X."/>
            <person name="Zeng Q.Y."/>
        </authorList>
    </citation>
    <scope>NUCLEOTIDE SEQUENCE [LARGE SCALE GENOMIC DNA]</scope>
    <source>
        <strain evidence="2">cv. PAL-ZL1</strain>
    </source>
</reference>
<accession>A0ACC4BM55</accession>
<evidence type="ECO:0000313" key="2">
    <source>
        <dbReference type="Proteomes" id="UP000309997"/>
    </source>
</evidence>
<protein>
    <submittedName>
        <fullName evidence="1">Uncharacterized protein</fullName>
    </submittedName>
</protein>
<dbReference type="Proteomes" id="UP000309997">
    <property type="component" value="Unassembled WGS sequence"/>
</dbReference>
<proteinExistence type="predicted"/>
<comment type="caution">
    <text evidence="1">The sequence shown here is derived from an EMBL/GenBank/DDBJ whole genome shotgun (WGS) entry which is preliminary data.</text>
</comment>
<organism evidence="1 2">
    <name type="scientific">Populus alba</name>
    <name type="common">White poplar</name>
    <dbReference type="NCBI Taxonomy" id="43335"/>
    <lineage>
        <taxon>Eukaryota</taxon>
        <taxon>Viridiplantae</taxon>
        <taxon>Streptophyta</taxon>
        <taxon>Embryophyta</taxon>
        <taxon>Tracheophyta</taxon>
        <taxon>Spermatophyta</taxon>
        <taxon>Magnoliopsida</taxon>
        <taxon>eudicotyledons</taxon>
        <taxon>Gunneridae</taxon>
        <taxon>Pentapetalae</taxon>
        <taxon>rosids</taxon>
        <taxon>fabids</taxon>
        <taxon>Malpighiales</taxon>
        <taxon>Salicaceae</taxon>
        <taxon>Saliceae</taxon>
        <taxon>Populus</taxon>
    </lineage>
</organism>
<keyword evidence="2" id="KW-1185">Reference proteome</keyword>
<sequence length="688" mass="79425">MITNEKNELIPTRTVTSWRMCIDYRKLNSMTRKDHFPLPFMDQILERVAGHEFYCFLDGYSGYNQIEIALEDQEKTTFTCPFGTFAYRRMPFGLCNAPATFQRCMLSIFSDMVERFLEIFMDDFSVFGDSFDDCLTNLEKVLSRCEEKNLVLNWEKCHFMVTNGIVLGHIVSLKGIEVDKSKIELIANLPTLKSVKDVRSFLGHAEAFVKLKNLLTSAPVIQPPDWSLPFEIMCDVSDYVVGAVLGQRKDKKPYVIYYASKTLNSAQMNYTTTEKELLAVVFACDKFRSYLIGSPIVVFSDHTALKYLLSKKDSKARLVRWILLLQEFDIIIKDKKGIENVVANHLSRLTTDSKSNITPIDDYFPDESLLSVSTMPWFANIVNFLVSRQLPGIDFMGPFPPSFGFVYILVAVDYVSKWIEAISSRNNDHKTVIKFLKDNILSRFGIPRAIINDGGTHFCNKPFASLMKKYGITHKVATPYHPQTSEQVELTNREIKQILEKTVNPNRKDWSLRLNDALWAYRIAYKTSLGMSPYRLVYGKPCHSPVEIEHKAYWAIKAFNSNLDDASQLRKLQINELEEIRNDAYDNSKIHKARIKEFHDKKILRKTFNVGQKVLLYNSRLHLFPGKLRSRWSGPFIVKHVYPYGACDIENSKNDNVFKVNGHRLKVYFDNFSVENDFIELSDPVYKD</sequence>
<dbReference type="EMBL" id="RCHU02000009">
    <property type="protein sequence ID" value="KAL3579615.1"/>
    <property type="molecule type" value="Genomic_DNA"/>
</dbReference>
<evidence type="ECO:0000313" key="1">
    <source>
        <dbReference type="EMBL" id="KAL3579615.1"/>
    </source>
</evidence>
<gene>
    <name evidence="1" type="ORF">D5086_017450</name>
</gene>
<name>A0ACC4BM55_POPAL</name>